<dbReference type="InterPro" id="IPR009875">
    <property type="entry name" value="PilZ_domain"/>
</dbReference>
<organism evidence="2 3">
    <name type="scientific">Thiomicrospira aerophila AL3</name>
    <dbReference type="NCBI Taxonomy" id="717772"/>
    <lineage>
        <taxon>Bacteria</taxon>
        <taxon>Pseudomonadati</taxon>
        <taxon>Pseudomonadota</taxon>
        <taxon>Gammaproteobacteria</taxon>
        <taxon>Thiotrichales</taxon>
        <taxon>Piscirickettsiaceae</taxon>
        <taxon>Thiomicrospira</taxon>
    </lineage>
</organism>
<dbReference type="InParanoid" id="W0DY59"/>
<dbReference type="eggNOG" id="ENOG5033TXM">
    <property type="taxonomic scope" value="Bacteria"/>
</dbReference>
<evidence type="ECO:0000313" key="3">
    <source>
        <dbReference type="Proteomes" id="UP000005380"/>
    </source>
</evidence>
<dbReference type="STRING" id="717772.THIAE_01840"/>
<dbReference type="GO" id="GO:0035438">
    <property type="term" value="F:cyclic-di-GMP binding"/>
    <property type="evidence" value="ECO:0007669"/>
    <property type="project" value="InterPro"/>
</dbReference>
<gene>
    <name evidence="2" type="ORF">THIAE_01840</name>
</gene>
<feature type="domain" description="PilZ" evidence="1">
    <location>
        <begin position="199"/>
        <end position="280"/>
    </location>
</feature>
<sequence>MPLKFHVTSRSPITDRDVLATGADYFSMSRQDEIKQHKNLLQQALNQLHDRSGTINGIFDEIQGHLNFFEECLVALSKGYNLTKEANNLFKFKAFLAGFSKIKKLQASAPKTHDYFQLIESKYLYFLRRLNETLTHSDPNTFYAPNPIPLGFKLDDFCAQSLNKYDPSPLMQAIIQTSLLLAIYCDIYRQLYEDHLLRHHPEYWQTESTNISASGMALMIKKAFKLHEKLDVLIYFEDNNKVLTFEGIVVNIQKQPDQSFERVAINFEHAHGTDQTYLLAQIQKYELQQCF</sequence>
<name>W0DY59_9GAMM</name>
<dbReference type="Pfam" id="PF07238">
    <property type="entry name" value="PilZ"/>
    <property type="match status" value="1"/>
</dbReference>
<keyword evidence="3" id="KW-1185">Reference proteome</keyword>
<dbReference type="SUPFAM" id="SSF141371">
    <property type="entry name" value="PilZ domain-like"/>
    <property type="match status" value="1"/>
</dbReference>
<evidence type="ECO:0000259" key="1">
    <source>
        <dbReference type="Pfam" id="PF07238"/>
    </source>
</evidence>
<protein>
    <recommendedName>
        <fullName evidence="1">PilZ domain-containing protein</fullName>
    </recommendedName>
</protein>
<dbReference type="AlphaFoldDB" id="W0DY59"/>
<dbReference type="Proteomes" id="UP000005380">
    <property type="component" value="Chromosome"/>
</dbReference>
<reference evidence="2 3" key="1">
    <citation type="submission" date="2013-12" db="EMBL/GenBank/DDBJ databases">
        <authorList>
            <consortium name="DOE Joint Genome Institute"/>
            <person name="Kappler U."/>
            <person name="Huntemann M."/>
            <person name="Han J."/>
            <person name="Chen A."/>
            <person name="Kyrpides N."/>
            <person name="Mavromatis K."/>
            <person name="Markowitz V."/>
            <person name="Palaniappan K."/>
            <person name="Ivanova N."/>
            <person name="Schaumberg A."/>
            <person name="Pati A."/>
            <person name="Liolios K."/>
            <person name="Nordberg H.P."/>
            <person name="Cantor M.N."/>
            <person name="Hua S.X."/>
            <person name="Woyke T."/>
        </authorList>
    </citation>
    <scope>NUCLEOTIDE SEQUENCE [LARGE SCALE GENOMIC DNA]</scope>
    <source>
        <strain evidence="3">AL2</strain>
    </source>
</reference>
<accession>W0DY59</accession>
<dbReference type="KEGG" id="tao:THIAE_01840"/>
<dbReference type="HOGENOM" id="CLU_888343_0_0_6"/>
<dbReference type="EMBL" id="CP007030">
    <property type="protein sequence ID" value="AHF02183.1"/>
    <property type="molecule type" value="Genomic_DNA"/>
</dbReference>
<evidence type="ECO:0000313" key="2">
    <source>
        <dbReference type="EMBL" id="AHF02183.1"/>
    </source>
</evidence>
<proteinExistence type="predicted"/>